<accession>A0A1J9RHT1</accession>
<dbReference type="EMBL" id="LGTZ01000034">
    <property type="protein sequence ID" value="OJD28111.1"/>
    <property type="molecule type" value="Genomic_DNA"/>
</dbReference>
<reference evidence="1 2" key="1">
    <citation type="submission" date="2015-08" db="EMBL/GenBank/DDBJ databases">
        <title>Emmonsia species relationships and genome sequence.</title>
        <authorList>
            <person name="Cuomo C.A."/>
            <person name="Schwartz I.S."/>
            <person name="Kenyon C."/>
            <person name="De Hoog G.S."/>
            <person name="Govender N.P."/>
            <person name="Botha A."/>
            <person name="Moreno L."/>
            <person name="De Vries M."/>
            <person name="Munoz J.F."/>
            <person name="Stielow J.B."/>
        </authorList>
    </citation>
    <scope>NUCLEOTIDE SEQUENCE [LARGE SCALE GENOMIC DNA]</scope>
    <source>
        <strain evidence="1 2">EI222</strain>
    </source>
</reference>
<keyword evidence="2" id="KW-1185">Reference proteome</keyword>
<gene>
    <name evidence="1" type="ORF">ACJ73_00481</name>
</gene>
<dbReference type="AlphaFoldDB" id="A0A1J9RHT1"/>
<sequence length="147" mass="16440">MPIAPRAMPAPLDVNSRNLKDTVLGGLISQMDGLTLAIAEIQKQRDTREDVAAPKVLLARGRDPALDLSYDRPMMTCWGCGDSNHMLPNCMAIGHLIDQGQIHRNMHGEYFEGNVIRPGPRIHVNRHEPHIITIERHLSPRMVIARS</sequence>
<organism evidence="1 2">
    <name type="scientific">Blastomyces percursus</name>
    <dbReference type="NCBI Taxonomy" id="1658174"/>
    <lineage>
        <taxon>Eukaryota</taxon>
        <taxon>Fungi</taxon>
        <taxon>Dikarya</taxon>
        <taxon>Ascomycota</taxon>
        <taxon>Pezizomycotina</taxon>
        <taxon>Eurotiomycetes</taxon>
        <taxon>Eurotiomycetidae</taxon>
        <taxon>Onygenales</taxon>
        <taxon>Ajellomycetaceae</taxon>
        <taxon>Blastomyces</taxon>
    </lineage>
</organism>
<dbReference type="VEuPathDB" id="FungiDB:ACJ73_00481"/>
<protein>
    <submittedName>
        <fullName evidence="1">Uncharacterized protein</fullName>
    </submittedName>
</protein>
<evidence type="ECO:0000313" key="1">
    <source>
        <dbReference type="EMBL" id="OJD28111.1"/>
    </source>
</evidence>
<proteinExistence type="predicted"/>
<dbReference type="Proteomes" id="UP000242791">
    <property type="component" value="Unassembled WGS sequence"/>
</dbReference>
<comment type="caution">
    <text evidence="1">The sequence shown here is derived from an EMBL/GenBank/DDBJ whole genome shotgun (WGS) entry which is preliminary data.</text>
</comment>
<dbReference type="STRING" id="1658174.A0A1J9RHT1"/>
<name>A0A1J9RHT1_9EURO</name>
<evidence type="ECO:0000313" key="2">
    <source>
        <dbReference type="Proteomes" id="UP000242791"/>
    </source>
</evidence>